<keyword evidence="24" id="KW-0539">Nucleus</keyword>
<accession>A0AA36GGU6</accession>
<evidence type="ECO:0000256" key="11">
    <source>
        <dbReference type="ARBA" id="ARBA00022729"/>
    </source>
</evidence>
<evidence type="ECO:0000256" key="29">
    <source>
        <dbReference type="SAM" id="MobiDB-lite"/>
    </source>
</evidence>
<evidence type="ECO:0000313" key="34">
    <source>
        <dbReference type="EMBL" id="CAJ0590633.1"/>
    </source>
</evidence>
<feature type="domain" description="EGF-like" evidence="31">
    <location>
        <begin position="560"/>
        <end position="596"/>
    </location>
</feature>
<keyword evidence="16 28" id="KW-1133">Transmembrane helix</keyword>
<dbReference type="InterPro" id="IPR000800">
    <property type="entry name" value="Notch_dom"/>
</dbReference>
<feature type="region of interest" description="Disordered" evidence="29">
    <location>
        <begin position="83"/>
        <end position="106"/>
    </location>
</feature>
<evidence type="ECO:0000256" key="8">
    <source>
        <dbReference type="ARBA" id="ARBA00022525"/>
    </source>
</evidence>
<feature type="domain" description="LNR" evidence="32">
    <location>
        <begin position="654"/>
        <end position="690"/>
    </location>
</feature>
<evidence type="ECO:0000256" key="22">
    <source>
        <dbReference type="ARBA" id="ARBA00023163"/>
    </source>
</evidence>
<feature type="disulfide bond" evidence="27">
    <location>
        <begin position="347"/>
        <end position="356"/>
    </location>
</feature>
<dbReference type="FunFam" id="2.10.25.10:FF:000425">
    <property type="entry name" value="Eyes shut homolog"/>
    <property type="match status" value="1"/>
</dbReference>
<dbReference type="SMART" id="SM00181">
    <property type="entry name" value="EGF"/>
    <property type="match status" value="4"/>
</dbReference>
<feature type="transmembrane region" description="Helical" evidence="30">
    <location>
        <begin position="868"/>
        <end position="887"/>
    </location>
</feature>
<feature type="region of interest" description="Disordered" evidence="29">
    <location>
        <begin position="1275"/>
        <end position="1311"/>
    </location>
</feature>
<dbReference type="GO" id="GO:0009986">
    <property type="term" value="C:cell surface"/>
    <property type="evidence" value="ECO:0007669"/>
    <property type="project" value="TreeGrafter"/>
</dbReference>
<evidence type="ECO:0000256" key="21">
    <source>
        <dbReference type="ARBA" id="ARBA00023159"/>
    </source>
</evidence>
<dbReference type="GO" id="GO:0005737">
    <property type="term" value="C:cytoplasm"/>
    <property type="evidence" value="ECO:0007669"/>
    <property type="project" value="UniProtKB-SubCell"/>
</dbReference>
<evidence type="ECO:0000256" key="13">
    <source>
        <dbReference type="ARBA" id="ARBA00022782"/>
    </source>
</evidence>
<dbReference type="InterPro" id="IPR018097">
    <property type="entry name" value="EGF_Ca-bd_CS"/>
</dbReference>
<dbReference type="InterPro" id="IPR001774">
    <property type="entry name" value="DSL"/>
</dbReference>
<evidence type="ECO:0000256" key="7">
    <source>
        <dbReference type="ARBA" id="ARBA00022490"/>
    </source>
</evidence>
<dbReference type="Gene3D" id="2.10.25.140">
    <property type="match status" value="1"/>
</dbReference>
<feature type="disulfide bond" evidence="27">
    <location>
        <begin position="327"/>
        <end position="339"/>
    </location>
</feature>
<comment type="caution">
    <text evidence="26">Lacks conserved residue(s) required for the propagation of feature annotation.</text>
</comment>
<dbReference type="Pfam" id="PF00066">
    <property type="entry name" value="Notch"/>
    <property type="match status" value="3"/>
</dbReference>
<evidence type="ECO:0000256" key="9">
    <source>
        <dbReference type="ARBA" id="ARBA00022536"/>
    </source>
</evidence>
<keyword evidence="14" id="KW-0106">Calcium</keyword>
<dbReference type="Pfam" id="PF12796">
    <property type="entry name" value="Ank_2"/>
    <property type="match status" value="1"/>
</dbReference>
<dbReference type="FunFam" id="3.30.300.320:FF:000001">
    <property type="entry name" value="Neurogenic locus notch 1"/>
    <property type="match status" value="1"/>
</dbReference>
<dbReference type="SUPFAM" id="SSF48403">
    <property type="entry name" value="Ankyrin repeat"/>
    <property type="match status" value="1"/>
</dbReference>
<dbReference type="PRINTS" id="PR00010">
    <property type="entry name" value="EGFBLOOD"/>
</dbReference>
<evidence type="ECO:0000256" key="28">
    <source>
        <dbReference type="RuleBase" id="RU280815"/>
    </source>
</evidence>
<dbReference type="InterPro" id="IPR036770">
    <property type="entry name" value="Ankyrin_rpt-contain_sf"/>
</dbReference>
<dbReference type="Gene3D" id="3.30.300.320">
    <property type="match status" value="1"/>
</dbReference>
<evidence type="ECO:0000256" key="15">
    <source>
        <dbReference type="ARBA" id="ARBA00022976"/>
    </source>
</evidence>
<feature type="disulfide bond" evidence="26">
    <location>
        <begin position="548"/>
        <end position="557"/>
    </location>
</feature>
<feature type="repeat" description="ANK" evidence="25">
    <location>
        <begin position="1182"/>
        <end position="1214"/>
    </location>
</feature>
<dbReference type="CDD" id="cd00054">
    <property type="entry name" value="EGF_CA"/>
    <property type="match status" value="3"/>
</dbReference>
<evidence type="ECO:0000256" key="5">
    <source>
        <dbReference type="ARBA" id="ARBA00022473"/>
    </source>
</evidence>
<evidence type="ECO:0000256" key="3">
    <source>
        <dbReference type="ARBA" id="ARBA00004496"/>
    </source>
</evidence>
<keyword evidence="35" id="KW-1185">Reference proteome</keyword>
<keyword evidence="23" id="KW-0325">Glycoprotein</keyword>
<comment type="function">
    <text evidence="28">Putative Notch ligand involved in the mediation of Notch signaling.</text>
</comment>
<feature type="domain" description="LNR" evidence="32">
    <location>
        <begin position="692"/>
        <end position="725"/>
    </location>
</feature>
<dbReference type="FunFam" id="2.10.25.10:FF:000125">
    <property type="entry name" value="Neurogenic locus notch protein-like"/>
    <property type="match status" value="1"/>
</dbReference>
<evidence type="ECO:0000256" key="10">
    <source>
        <dbReference type="ARBA" id="ARBA00022692"/>
    </source>
</evidence>
<dbReference type="SUPFAM" id="SSF57196">
    <property type="entry name" value="EGF/Laminin"/>
    <property type="match status" value="3"/>
</dbReference>
<keyword evidence="20 26" id="KW-1015">Disulfide bond</keyword>
<keyword evidence="15" id="KW-0914">Notch signaling pathway</keyword>
<dbReference type="GO" id="GO:0005886">
    <property type="term" value="C:plasma membrane"/>
    <property type="evidence" value="ECO:0007669"/>
    <property type="project" value="UniProtKB-SubCell"/>
</dbReference>
<evidence type="ECO:0000259" key="31">
    <source>
        <dbReference type="PROSITE" id="PS50026"/>
    </source>
</evidence>
<keyword evidence="7" id="KW-0963">Cytoplasm</keyword>
<dbReference type="SMART" id="SM01338">
    <property type="entry name" value="NOD"/>
    <property type="match status" value="1"/>
</dbReference>
<evidence type="ECO:0000256" key="19">
    <source>
        <dbReference type="ARBA" id="ARBA00023136"/>
    </source>
</evidence>
<reference evidence="34" key="1">
    <citation type="submission" date="2023-07" db="EMBL/GenBank/DDBJ databases">
        <authorList>
            <consortium name="CYATHOMIX"/>
        </authorList>
    </citation>
    <scope>NUCLEOTIDE SEQUENCE</scope>
    <source>
        <strain evidence="34">N/A</strain>
    </source>
</reference>
<evidence type="ECO:0000256" key="23">
    <source>
        <dbReference type="ARBA" id="ARBA00023180"/>
    </source>
</evidence>
<dbReference type="EMBL" id="CATQJL010000001">
    <property type="protein sequence ID" value="CAJ0590633.1"/>
    <property type="molecule type" value="Genomic_DNA"/>
</dbReference>
<dbReference type="SUPFAM" id="SSF90193">
    <property type="entry name" value="Notch domain"/>
    <property type="match status" value="3"/>
</dbReference>
<keyword evidence="12 28" id="KW-0677">Repeat</keyword>
<evidence type="ECO:0000256" key="12">
    <source>
        <dbReference type="ARBA" id="ARBA00022737"/>
    </source>
</evidence>
<feature type="disulfide bond" evidence="27">
    <location>
        <begin position="314"/>
        <end position="323"/>
    </location>
</feature>
<keyword evidence="19 28" id="KW-0472">Membrane</keyword>
<evidence type="ECO:0000256" key="1">
    <source>
        <dbReference type="ARBA" id="ARBA00004123"/>
    </source>
</evidence>
<dbReference type="PROSITE" id="PS50258">
    <property type="entry name" value="LNR"/>
    <property type="match status" value="3"/>
</dbReference>
<keyword evidence="9 26" id="KW-0245">EGF-like domain</keyword>
<dbReference type="Pfam" id="PF06816">
    <property type="entry name" value="NOD"/>
    <property type="match status" value="1"/>
</dbReference>
<evidence type="ECO:0000256" key="17">
    <source>
        <dbReference type="ARBA" id="ARBA00023015"/>
    </source>
</evidence>
<keyword evidence="8" id="KW-0964">Secreted</keyword>
<sequence>MGKKFHIFQAQAYRLVPDFVEDFEGTDKARTGELAQETQFYREATFKALQVALRDVRQAVTTTTRSGSLQAIGKAKEYSSRTRQVKLERQARTSRHETTTNNAGRGPPRAGMAIVHIFGAELLFSLGGPPIHLCQNLRLLLTYETVKYRDRLELLRARPEQHSLVTVETCYRHFQPICKPEMLLLHFMLALVSSFVHAEHGSGIFTMTFSSTEIVHVSVCYTQWPSYVEAHPQPSCIFHSHPYSFTIHPEFPTKIGRPLKNIQSDYITISINATDDRGGSLGNFQESVVVDSSLPARSVSTSNSVLNVDFVVKCSPNFFGPRCSRYCKLSPADNRHFTCSQTGEKICLSHRTGPNCGIDQRRNLVVSRVTRASEGRSAITFVMRHSEKLLAMVAVAFIITILVGCAKCSLNLQQRVNIQVSNVVTYFINGSMDPMHAEGDYDEPCHLHACEFGECIPEGTSFRCECREDHVGETCNIWRSPLENCDVDGPFKCFNGGTCNTALNAFTCDCPPNFTGFFCEEDVDECVDNPCKNGGTCVNRPGSFFCMCPHGYRGETCDEAVETCTVNTCHNGGTCIDGTNGYVCHCPFGYNGQRCENVKEGFVWKSNEIPRNKPFRCFGCLQKAGNGECNEDCNIPECNYDGGDCSVTSPFNKCANSTFCARMFRNGVCNEVCNNEDCLFDGFDCLTKKPVCPAAIAAYCREHKGDGICDEQCNQEGCGFDGGDCREISHKILSGEISVVVLAEPSYFVVNIPRFLRSLSKILRAEIRIKRDQQGLMIFLWQNERKGDRLRIEQLYFSSEKSQGEKRGVVVWIEVDVASCVEECFTDVEVVANFIDAAKEKLTGMNMSIHSVDAKNPKKFKKTLDTTLLVLLACIAIMIAIAIVFIIHERPSRKRKVIENAPVWMPPTELEVEKAMKCNGNSWKNRVVLESSKRRRMDPAEVKLLEQHLTPKSLKTNRVFVQPKEKRAEPVPSSLHVEALSDKPILVPICTEDVNRRGPFGRTPVMVLVRNTTKTEEQILEDLTRLRAAGADLDLWDAYDDTALHTAVSMGKLAIVRKLLELGASPAIRDHQNSTCLHLAARMCAYNIGKALLQVEEMRLEVDAVDDENRTALMLVAMHDRVDTKFAQHLCDAGAKVNYDGDNTLNTWTGRTALHFAAKYDNAKMVAFLLERRANKDCQDHECCTPLHLAASEGHEGPVKELIKAGASVMLRNDKSQTPYDTALINNREAVAALLASGDNLRVQLYANNGEVIASSTPPSLKCARLLMARHSRSVRTRAMQASAASPRSTQSTPTRRMQNAPSPLSNASTPHCVVTTYLSPQFSTTTPRLESPYISPVHTQPFIFQMPKPEEKPLEISSSPNHGFAFGQYTQEEKVSVHSAYMDSGFGTFNDHSAYDNGAMWSRSFDPIHGNHLSSNDRMHLPDGYVV</sequence>
<feature type="domain" description="LNR" evidence="32">
    <location>
        <begin position="611"/>
        <end position="650"/>
    </location>
</feature>
<evidence type="ECO:0000259" key="32">
    <source>
        <dbReference type="PROSITE" id="PS50258"/>
    </source>
</evidence>
<dbReference type="PROSITE" id="PS00022">
    <property type="entry name" value="EGF_1"/>
    <property type="match status" value="4"/>
</dbReference>
<evidence type="ECO:0000256" key="6">
    <source>
        <dbReference type="ARBA" id="ARBA00022475"/>
    </source>
</evidence>
<dbReference type="InterPro" id="IPR035993">
    <property type="entry name" value="Notch-like_dom_sf"/>
</dbReference>
<comment type="subcellular location">
    <subcellularLocation>
        <location evidence="2">Cell membrane</location>
        <topology evidence="2">Single-pass type I membrane protein</topology>
    </subcellularLocation>
    <subcellularLocation>
        <location evidence="3">Cytoplasm</location>
    </subcellularLocation>
    <subcellularLocation>
        <location evidence="28">Membrane</location>
        <topology evidence="28">Single-pass type I membrane protein</topology>
    </subcellularLocation>
    <subcellularLocation>
        <location evidence="1">Nucleus</location>
    </subcellularLocation>
    <subcellularLocation>
        <location evidence="4">Secreted</location>
    </subcellularLocation>
</comment>
<keyword evidence="22" id="KW-0804">Transcription</keyword>
<keyword evidence="11 28" id="KW-0732">Signal</keyword>
<dbReference type="GO" id="GO:0001708">
    <property type="term" value="P:cell fate specification"/>
    <property type="evidence" value="ECO:0007669"/>
    <property type="project" value="UniProtKB-ARBA"/>
</dbReference>
<feature type="domain" description="EGF-like" evidence="31">
    <location>
        <begin position="481"/>
        <end position="520"/>
    </location>
</feature>
<dbReference type="InterPro" id="IPR010660">
    <property type="entry name" value="Notch_NOD_dom"/>
</dbReference>
<dbReference type="Gene3D" id="1.25.40.20">
    <property type="entry name" value="Ankyrin repeat-containing domain"/>
    <property type="match status" value="1"/>
</dbReference>
<feature type="repeat" description="ANK" evidence="25">
    <location>
        <begin position="1149"/>
        <end position="1181"/>
    </location>
</feature>
<evidence type="ECO:0000256" key="30">
    <source>
        <dbReference type="SAM" id="Phobius"/>
    </source>
</evidence>
<dbReference type="InterPro" id="IPR001881">
    <property type="entry name" value="EGF-like_Ca-bd_dom"/>
</dbReference>
<dbReference type="Pfam" id="PF00023">
    <property type="entry name" value="Ank"/>
    <property type="match status" value="2"/>
</dbReference>
<dbReference type="GO" id="GO:0022611">
    <property type="term" value="P:dormancy process"/>
    <property type="evidence" value="ECO:0007669"/>
    <property type="project" value="UniProtKB-ARBA"/>
</dbReference>
<dbReference type="PANTHER" id="PTHR45836:SF23">
    <property type="entry name" value="NEUROGENIC LOCUS NOTCH HOMOLOG PROTEIN 1"/>
    <property type="match status" value="1"/>
</dbReference>
<keyword evidence="17" id="KW-0805">Transcription regulation</keyword>
<keyword evidence="10 28" id="KW-0812">Transmembrane</keyword>
<dbReference type="SMART" id="SM00004">
    <property type="entry name" value="NL"/>
    <property type="match status" value="3"/>
</dbReference>
<evidence type="ECO:0000259" key="33">
    <source>
        <dbReference type="PROSITE" id="PS51051"/>
    </source>
</evidence>
<dbReference type="PROSITE" id="PS51051">
    <property type="entry name" value="DSL"/>
    <property type="match status" value="1"/>
</dbReference>
<dbReference type="SMART" id="SM00179">
    <property type="entry name" value="EGF_CA"/>
    <property type="match status" value="4"/>
</dbReference>
<dbReference type="Proteomes" id="UP001176961">
    <property type="component" value="Unassembled WGS sequence"/>
</dbReference>
<dbReference type="Pfam" id="PF00008">
    <property type="entry name" value="EGF"/>
    <property type="match status" value="2"/>
</dbReference>
<evidence type="ECO:0000256" key="16">
    <source>
        <dbReference type="ARBA" id="ARBA00022989"/>
    </source>
</evidence>
<dbReference type="PANTHER" id="PTHR45836">
    <property type="entry name" value="SLIT HOMOLOG"/>
    <property type="match status" value="1"/>
</dbReference>
<dbReference type="InterPro" id="IPR000152">
    <property type="entry name" value="EGF-type_Asp/Asn_hydroxyl_site"/>
</dbReference>
<dbReference type="GO" id="GO:0007219">
    <property type="term" value="P:Notch signaling pathway"/>
    <property type="evidence" value="ECO:0007669"/>
    <property type="project" value="UniProtKB-KW"/>
</dbReference>
<dbReference type="PRINTS" id="PR01452">
    <property type="entry name" value="LNOTCHREPEAT"/>
</dbReference>
<dbReference type="PROSITE" id="PS50297">
    <property type="entry name" value="ANK_REP_REGION"/>
    <property type="match status" value="3"/>
</dbReference>
<evidence type="ECO:0000256" key="2">
    <source>
        <dbReference type="ARBA" id="ARBA00004251"/>
    </source>
</evidence>
<dbReference type="GO" id="GO:0090575">
    <property type="term" value="C:RNA polymerase II transcription regulator complex"/>
    <property type="evidence" value="ECO:0007669"/>
    <property type="project" value="UniProtKB-ARBA"/>
</dbReference>
<dbReference type="InterPro" id="IPR000742">
    <property type="entry name" value="EGF"/>
</dbReference>
<evidence type="ECO:0000313" key="35">
    <source>
        <dbReference type="Proteomes" id="UP001176961"/>
    </source>
</evidence>
<feature type="disulfide bond" evidence="26">
    <location>
        <begin position="510"/>
        <end position="519"/>
    </location>
</feature>
<feature type="compositionally biased region" description="Polar residues" evidence="29">
    <location>
        <begin position="1283"/>
        <end position="1310"/>
    </location>
</feature>
<feature type="repeat" description="ANK" evidence="25">
    <location>
        <begin position="1039"/>
        <end position="1071"/>
    </location>
</feature>
<dbReference type="SMART" id="SM00248">
    <property type="entry name" value="ANK"/>
    <property type="match status" value="7"/>
</dbReference>
<feature type="compositionally biased region" description="Basic and acidic residues" evidence="29">
    <location>
        <begin position="83"/>
        <end position="98"/>
    </location>
</feature>
<dbReference type="Gene3D" id="2.10.25.10">
    <property type="entry name" value="Laminin"/>
    <property type="match status" value="3"/>
</dbReference>
<evidence type="ECO:0000256" key="25">
    <source>
        <dbReference type="PROSITE-ProRule" id="PRU00023"/>
    </source>
</evidence>
<evidence type="ECO:0000256" key="27">
    <source>
        <dbReference type="PROSITE-ProRule" id="PRU00377"/>
    </source>
</evidence>
<feature type="disulfide bond" evidence="26">
    <location>
        <begin position="586"/>
        <end position="595"/>
    </location>
</feature>
<dbReference type="GO" id="GO:0061629">
    <property type="term" value="F:RNA polymerase II-specific DNA-binding transcription factor binding"/>
    <property type="evidence" value="ECO:0007669"/>
    <property type="project" value="UniProtKB-ARBA"/>
</dbReference>
<dbReference type="PROSITE" id="PS01187">
    <property type="entry name" value="EGF_CA"/>
    <property type="match status" value="1"/>
</dbReference>
<evidence type="ECO:0000256" key="4">
    <source>
        <dbReference type="ARBA" id="ARBA00004613"/>
    </source>
</evidence>
<keyword evidence="6" id="KW-1003">Cell membrane</keyword>
<gene>
    <name evidence="34" type="ORF">CYNAS_LOCUS2616</name>
</gene>
<dbReference type="InterPro" id="IPR013032">
    <property type="entry name" value="EGF-like_CS"/>
</dbReference>
<dbReference type="GO" id="GO:0005576">
    <property type="term" value="C:extracellular region"/>
    <property type="evidence" value="ECO:0007669"/>
    <property type="project" value="UniProtKB-SubCell"/>
</dbReference>
<comment type="caution">
    <text evidence="34">The sequence shown here is derived from an EMBL/GenBank/DDBJ whole genome shotgun (WGS) entry which is preliminary data.</text>
</comment>
<dbReference type="SMART" id="SM00051">
    <property type="entry name" value="DSL"/>
    <property type="match status" value="1"/>
</dbReference>
<name>A0AA36GGU6_CYLNA</name>
<dbReference type="InterPro" id="IPR002110">
    <property type="entry name" value="Ankyrin_rpt"/>
</dbReference>
<dbReference type="Gene3D" id="3.30.70.3310">
    <property type="match status" value="1"/>
</dbReference>
<dbReference type="GO" id="GO:0007411">
    <property type="term" value="P:axon guidance"/>
    <property type="evidence" value="ECO:0007669"/>
    <property type="project" value="TreeGrafter"/>
</dbReference>
<evidence type="ECO:0000256" key="14">
    <source>
        <dbReference type="ARBA" id="ARBA00022837"/>
    </source>
</evidence>
<dbReference type="PROSITE" id="PS50026">
    <property type="entry name" value="EGF_3"/>
    <property type="match status" value="3"/>
</dbReference>
<evidence type="ECO:0000256" key="18">
    <source>
        <dbReference type="ARBA" id="ARBA00023043"/>
    </source>
</evidence>
<keyword evidence="18 25" id="KW-0040">ANK repeat</keyword>
<feature type="transmembrane region" description="Helical" evidence="30">
    <location>
        <begin position="389"/>
        <end position="410"/>
    </location>
</feature>
<proteinExistence type="predicted"/>
<dbReference type="GO" id="GO:0043235">
    <property type="term" value="C:receptor complex"/>
    <property type="evidence" value="ECO:0007669"/>
    <property type="project" value="TreeGrafter"/>
</dbReference>
<keyword evidence="5 28" id="KW-0217">Developmental protein</keyword>
<organism evidence="34 35">
    <name type="scientific">Cylicocyclus nassatus</name>
    <name type="common">Nematode worm</name>
    <dbReference type="NCBI Taxonomy" id="53992"/>
    <lineage>
        <taxon>Eukaryota</taxon>
        <taxon>Metazoa</taxon>
        <taxon>Ecdysozoa</taxon>
        <taxon>Nematoda</taxon>
        <taxon>Chromadorea</taxon>
        <taxon>Rhabditida</taxon>
        <taxon>Rhabditina</taxon>
        <taxon>Rhabditomorpha</taxon>
        <taxon>Strongyloidea</taxon>
        <taxon>Strongylidae</taxon>
        <taxon>Cylicocyclus</taxon>
    </lineage>
</organism>
<dbReference type="PROSITE" id="PS50088">
    <property type="entry name" value="ANK_REPEAT"/>
    <property type="match status" value="3"/>
</dbReference>
<keyword evidence="13" id="KW-0221">Differentiation</keyword>
<dbReference type="Pfam" id="PF01414">
    <property type="entry name" value="DSL"/>
    <property type="match status" value="1"/>
</dbReference>
<dbReference type="GO" id="GO:0040024">
    <property type="term" value="P:dauer larval development"/>
    <property type="evidence" value="ECO:0007669"/>
    <property type="project" value="UniProtKB-ARBA"/>
</dbReference>
<keyword evidence="21" id="KW-0010">Activator</keyword>
<dbReference type="Pfam" id="PF12661">
    <property type="entry name" value="hEGF"/>
    <property type="match status" value="1"/>
</dbReference>
<dbReference type="InterPro" id="IPR051355">
    <property type="entry name" value="Notch/Slit_guidance"/>
</dbReference>
<protein>
    <recommendedName>
        <fullName evidence="28">Delta-like protein</fullName>
    </recommendedName>
</protein>
<dbReference type="PROSITE" id="PS01186">
    <property type="entry name" value="EGF_2"/>
    <property type="match status" value="2"/>
</dbReference>
<evidence type="ECO:0000256" key="26">
    <source>
        <dbReference type="PROSITE-ProRule" id="PRU00076"/>
    </source>
</evidence>
<feature type="domain" description="EGF-like" evidence="31">
    <location>
        <begin position="522"/>
        <end position="558"/>
    </location>
</feature>
<dbReference type="GO" id="GO:0005509">
    <property type="term" value="F:calcium ion binding"/>
    <property type="evidence" value="ECO:0007669"/>
    <property type="project" value="InterPro"/>
</dbReference>
<evidence type="ECO:0000256" key="20">
    <source>
        <dbReference type="ARBA" id="ARBA00023157"/>
    </source>
</evidence>
<feature type="domain" description="DSL" evidence="33">
    <location>
        <begin position="312"/>
        <end position="356"/>
    </location>
</feature>
<dbReference type="PROSITE" id="PS00010">
    <property type="entry name" value="ASX_HYDROXYL"/>
    <property type="match status" value="2"/>
</dbReference>
<evidence type="ECO:0000256" key="24">
    <source>
        <dbReference type="ARBA" id="ARBA00023242"/>
    </source>
</evidence>